<comment type="caution">
    <text evidence="2">The sequence shown here is derived from an EMBL/GenBank/DDBJ whole genome shotgun (WGS) entry which is preliminary data.</text>
</comment>
<dbReference type="PANTHER" id="PTHR42993:SF1">
    <property type="entry name" value="MAOC-LIKE DEHYDRATASE DOMAIN-CONTAINING PROTEIN"/>
    <property type="match status" value="1"/>
</dbReference>
<gene>
    <name evidence="2" type="ORF">AZ78_2419</name>
</gene>
<dbReference type="EMBL" id="JAJA02000001">
    <property type="protein sequence ID" value="KWS04869.1"/>
    <property type="molecule type" value="Genomic_DNA"/>
</dbReference>
<sequence>MTARYSLDTVADFVSQEIGVTDWQAVEQATIDQFASATGDRQWIHVDVERCRQESPFGGPIAHGFLLLSLLAPMQMRLGLMPSGVSRAINAGLGEVKFQSPVLAGESVRLRVTLESIEPKGADRLLMVTRNVLEVQGKDKPALTASMAAMLYR</sequence>
<evidence type="ECO:0000313" key="2">
    <source>
        <dbReference type="EMBL" id="KWS04869.1"/>
    </source>
</evidence>
<dbReference type="GeneID" id="97901627"/>
<reference evidence="2 3" key="1">
    <citation type="journal article" date="2014" name="Genome Announc.">
        <title>Draft Genome Sequence of Lysobacter capsici AZ78, a Bacterium Antagonistic to Plant-Pathogenic Oomycetes.</title>
        <authorList>
            <person name="Puopolo G."/>
            <person name="Sonego P."/>
            <person name="Engelen K."/>
            <person name="Pertot I."/>
        </authorList>
    </citation>
    <scope>NUCLEOTIDE SEQUENCE [LARGE SCALE GENOMIC DNA]</scope>
    <source>
        <strain evidence="2 3">AZ78</strain>
    </source>
</reference>
<dbReference type="Gene3D" id="3.10.129.10">
    <property type="entry name" value="Hotdog Thioesterase"/>
    <property type="match status" value="1"/>
</dbReference>
<dbReference type="InterPro" id="IPR002539">
    <property type="entry name" value="MaoC-like_dom"/>
</dbReference>
<dbReference type="SUPFAM" id="SSF54637">
    <property type="entry name" value="Thioesterase/thiol ester dehydrase-isomerase"/>
    <property type="match status" value="1"/>
</dbReference>
<feature type="domain" description="MaoC-like" evidence="1">
    <location>
        <begin position="16"/>
        <end position="121"/>
    </location>
</feature>
<name>A0A108U978_9GAMM</name>
<accession>A0A108U978</accession>
<protein>
    <submittedName>
        <fullName evidence="2">Nodulation protein N</fullName>
    </submittedName>
</protein>
<dbReference type="InterPro" id="IPR029069">
    <property type="entry name" value="HotDog_dom_sf"/>
</dbReference>
<evidence type="ECO:0000259" key="1">
    <source>
        <dbReference type="Pfam" id="PF01575"/>
    </source>
</evidence>
<dbReference type="CDD" id="cd03450">
    <property type="entry name" value="NodN"/>
    <property type="match status" value="1"/>
</dbReference>
<dbReference type="InterPro" id="IPR039375">
    <property type="entry name" value="NodN-like"/>
</dbReference>
<organism evidence="2 3">
    <name type="scientific">Lysobacter capsici AZ78</name>
    <dbReference type="NCBI Taxonomy" id="1444315"/>
    <lineage>
        <taxon>Bacteria</taxon>
        <taxon>Pseudomonadati</taxon>
        <taxon>Pseudomonadota</taxon>
        <taxon>Gammaproteobacteria</taxon>
        <taxon>Lysobacterales</taxon>
        <taxon>Lysobacteraceae</taxon>
        <taxon>Lysobacter</taxon>
    </lineage>
</organism>
<dbReference type="AlphaFoldDB" id="A0A108U978"/>
<dbReference type="Pfam" id="PF01575">
    <property type="entry name" value="MaoC_dehydratas"/>
    <property type="match status" value="1"/>
</dbReference>
<keyword evidence="3" id="KW-1185">Reference proteome</keyword>
<evidence type="ECO:0000313" key="3">
    <source>
        <dbReference type="Proteomes" id="UP000023435"/>
    </source>
</evidence>
<proteinExistence type="predicted"/>
<dbReference type="OrthoDB" id="9801735at2"/>
<dbReference type="Proteomes" id="UP000023435">
    <property type="component" value="Unassembled WGS sequence"/>
</dbReference>
<dbReference type="PANTHER" id="PTHR42993">
    <property type="entry name" value="MAOC-LIKE DEHYDRATASE DOMAIN-CONTAINING PROTEIN"/>
    <property type="match status" value="1"/>
</dbReference>
<dbReference type="RefSeq" id="WP_036102476.1">
    <property type="nucleotide sequence ID" value="NZ_JAJA02000001.1"/>
</dbReference>